<dbReference type="STRING" id="523846.Mfer_1080"/>
<evidence type="ECO:0000259" key="2">
    <source>
        <dbReference type="Pfam" id="PF00535"/>
    </source>
</evidence>
<sequence>MDERILWYRIMKVVAVIPAFNEELSIGSVVLLTKKYVDDVIVVDDGSTDRTGDIAELAGAKVIRHHKNKGKGASLKTGFEYAKNKNADIIVTLDGDFQHNPDEIPKLITPIIEGKADFVNGSRYLRGDPGTPKYRRIGQKVLDVTTNITAGIKISDTQSGFRAFSKKCMPYFRFKDDGFGIESEMLVDAAKAGLKIVEVEIGSRYDVGKPSENPISHGLKVLAKILHDMEFERPLYYFTLPGLVVMVIGMILGLIFLRDYLIGRSVNIGPTIVAGIMALFGTFFIFTGIILDSINRMMKERWRGS</sequence>
<dbReference type="HOGENOM" id="CLU_033536_7_2_2"/>
<accession>E3GWA9</accession>
<evidence type="ECO:0000256" key="1">
    <source>
        <dbReference type="SAM" id="Phobius"/>
    </source>
</evidence>
<keyword evidence="1" id="KW-0472">Membrane</keyword>
<dbReference type="Gene3D" id="3.90.550.10">
    <property type="entry name" value="Spore Coat Polysaccharide Biosynthesis Protein SpsA, Chain A"/>
    <property type="match status" value="1"/>
</dbReference>
<keyword evidence="1" id="KW-1133">Transmembrane helix</keyword>
<dbReference type="PANTHER" id="PTHR48090:SF7">
    <property type="entry name" value="RFBJ PROTEIN"/>
    <property type="match status" value="1"/>
</dbReference>
<dbReference type="EMBL" id="CP002278">
    <property type="protein sequence ID" value="ADP77874.1"/>
    <property type="molecule type" value="Genomic_DNA"/>
</dbReference>
<organism evidence="3 4">
    <name type="scientific">Methanothermus fervidus (strain ATCC 43054 / DSM 2088 / JCM 10308 / V24 S)</name>
    <dbReference type="NCBI Taxonomy" id="523846"/>
    <lineage>
        <taxon>Archaea</taxon>
        <taxon>Methanobacteriati</taxon>
        <taxon>Methanobacteriota</taxon>
        <taxon>Methanomada group</taxon>
        <taxon>Methanobacteria</taxon>
        <taxon>Methanobacteriales</taxon>
        <taxon>Methanothermaceae</taxon>
        <taxon>Methanothermus</taxon>
    </lineage>
</organism>
<keyword evidence="1" id="KW-0812">Transmembrane</keyword>
<dbReference type="KEGG" id="mfv:Mfer_1080"/>
<dbReference type="InterPro" id="IPR029044">
    <property type="entry name" value="Nucleotide-diphossugar_trans"/>
</dbReference>
<keyword evidence="3" id="KW-0808">Transferase</keyword>
<dbReference type="InterPro" id="IPR001173">
    <property type="entry name" value="Glyco_trans_2-like"/>
</dbReference>
<feature type="domain" description="Glycosyltransferase 2-like" evidence="2">
    <location>
        <begin position="16"/>
        <end position="167"/>
    </location>
</feature>
<dbReference type="CAZy" id="GT2">
    <property type="family name" value="Glycosyltransferase Family 2"/>
</dbReference>
<evidence type="ECO:0000313" key="4">
    <source>
        <dbReference type="Proteomes" id="UP000002315"/>
    </source>
</evidence>
<proteinExistence type="predicted"/>
<dbReference type="CDD" id="cd04179">
    <property type="entry name" value="DPM_DPG-synthase_like"/>
    <property type="match status" value="1"/>
</dbReference>
<dbReference type="SUPFAM" id="SSF53448">
    <property type="entry name" value="Nucleotide-diphospho-sugar transferases"/>
    <property type="match status" value="1"/>
</dbReference>
<dbReference type="InterPro" id="IPR050256">
    <property type="entry name" value="Glycosyltransferase_2"/>
</dbReference>
<dbReference type="PANTHER" id="PTHR48090">
    <property type="entry name" value="UNDECAPRENYL-PHOSPHATE 4-DEOXY-4-FORMAMIDO-L-ARABINOSE TRANSFERASE-RELATED"/>
    <property type="match status" value="1"/>
</dbReference>
<feature type="transmembrane region" description="Helical" evidence="1">
    <location>
        <begin position="235"/>
        <end position="256"/>
    </location>
</feature>
<keyword evidence="4" id="KW-1185">Reference proteome</keyword>
<dbReference type="Proteomes" id="UP000002315">
    <property type="component" value="Chromosome"/>
</dbReference>
<evidence type="ECO:0000313" key="3">
    <source>
        <dbReference type="EMBL" id="ADP77874.1"/>
    </source>
</evidence>
<dbReference type="Pfam" id="PF00535">
    <property type="entry name" value="Glycos_transf_2"/>
    <property type="match status" value="1"/>
</dbReference>
<dbReference type="AlphaFoldDB" id="E3GWA9"/>
<reference evidence="3 4" key="1">
    <citation type="journal article" date="2010" name="Stand. Genomic Sci.">
        <title>Complete genome sequence of Methanothermus fervidus type strain (V24S).</title>
        <authorList>
            <person name="Anderson I."/>
            <person name="Djao O.D."/>
            <person name="Misra M."/>
            <person name="Chertkov O."/>
            <person name="Nolan M."/>
            <person name="Lucas S."/>
            <person name="Lapidus A."/>
            <person name="Del Rio T.G."/>
            <person name="Tice H."/>
            <person name="Cheng J.F."/>
            <person name="Tapia R."/>
            <person name="Han C."/>
            <person name="Goodwin L."/>
            <person name="Pitluck S."/>
            <person name="Liolios K."/>
            <person name="Ivanova N."/>
            <person name="Mavromatis K."/>
            <person name="Mikhailova N."/>
            <person name="Pati A."/>
            <person name="Brambilla E."/>
            <person name="Chen A."/>
            <person name="Palaniappan K."/>
            <person name="Land M."/>
            <person name="Hauser L."/>
            <person name="Chang Y.J."/>
            <person name="Jeffries C.D."/>
            <person name="Sikorski J."/>
            <person name="Spring S."/>
            <person name="Rohde M."/>
            <person name="Eichinger K."/>
            <person name="Huber H."/>
            <person name="Wirth R."/>
            <person name="Goker M."/>
            <person name="Detter J.C."/>
            <person name="Woyke T."/>
            <person name="Bristow J."/>
            <person name="Eisen J.A."/>
            <person name="Markowitz V."/>
            <person name="Hugenholtz P."/>
            <person name="Klenk H.P."/>
            <person name="Kyrpides N.C."/>
        </authorList>
    </citation>
    <scope>NUCLEOTIDE SEQUENCE [LARGE SCALE GENOMIC DNA]</scope>
    <source>
        <strain evidence="4">ATCC 43054 / DSM 2088 / JCM 10308 / V24 S</strain>
    </source>
</reference>
<name>E3GWA9_METFV</name>
<dbReference type="GO" id="GO:0016740">
    <property type="term" value="F:transferase activity"/>
    <property type="evidence" value="ECO:0007669"/>
    <property type="project" value="UniProtKB-KW"/>
</dbReference>
<feature type="transmembrane region" description="Helical" evidence="1">
    <location>
        <begin position="268"/>
        <end position="291"/>
    </location>
</feature>
<protein>
    <submittedName>
        <fullName evidence="3">Glycosyl transferase family 2</fullName>
    </submittedName>
</protein>
<gene>
    <name evidence="3" type="ordered locus">Mfer_1080</name>
</gene>